<dbReference type="AlphaFoldDB" id="A0A8B6GQM8"/>
<feature type="non-terminal residue" evidence="1">
    <location>
        <position position="93"/>
    </location>
</feature>
<comment type="caution">
    <text evidence="1">The sequence shown here is derived from an EMBL/GenBank/DDBJ whole genome shotgun (WGS) entry which is preliminary data.</text>
</comment>
<feature type="non-terminal residue" evidence="1">
    <location>
        <position position="1"/>
    </location>
</feature>
<sequence>RWNIWSKLSLRYTRTGKQNRLTMKFIFALLVLLPIVFCAPNERFILDTFGLDAVLKPVEAFAHSGMGQDACVSECQKLVQGFLGSMCGTACTT</sequence>
<keyword evidence="2" id="KW-1185">Reference proteome</keyword>
<gene>
    <name evidence="1" type="ORF">MGAL_10B077115</name>
</gene>
<proteinExistence type="predicted"/>
<protein>
    <submittedName>
        <fullName evidence="1">Uncharacterized protein</fullName>
    </submittedName>
</protein>
<dbReference type="OrthoDB" id="6161510at2759"/>
<organism evidence="1 2">
    <name type="scientific">Mytilus galloprovincialis</name>
    <name type="common">Mediterranean mussel</name>
    <dbReference type="NCBI Taxonomy" id="29158"/>
    <lineage>
        <taxon>Eukaryota</taxon>
        <taxon>Metazoa</taxon>
        <taxon>Spiralia</taxon>
        <taxon>Lophotrochozoa</taxon>
        <taxon>Mollusca</taxon>
        <taxon>Bivalvia</taxon>
        <taxon>Autobranchia</taxon>
        <taxon>Pteriomorphia</taxon>
        <taxon>Mytilida</taxon>
        <taxon>Mytiloidea</taxon>
        <taxon>Mytilidae</taxon>
        <taxon>Mytilinae</taxon>
        <taxon>Mytilus</taxon>
    </lineage>
</organism>
<reference evidence="1" key="1">
    <citation type="submission" date="2018-11" db="EMBL/GenBank/DDBJ databases">
        <authorList>
            <person name="Alioto T."/>
            <person name="Alioto T."/>
        </authorList>
    </citation>
    <scope>NUCLEOTIDE SEQUENCE</scope>
</reference>
<dbReference type="EMBL" id="UYJE01008825">
    <property type="protein sequence ID" value="VDI67624.1"/>
    <property type="molecule type" value="Genomic_DNA"/>
</dbReference>
<dbReference type="Proteomes" id="UP000596742">
    <property type="component" value="Unassembled WGS sequence"/>
</dbReference>
<name>A0A8B6GQM8_MYTGA</name>
<evidence type="ECO:0000313" key="1">
    <source>
        <dbReference type="EMBL" id="VDI67624.1"/>
    </source>
</evidence>
<accession>A0A8B6GQM8</accession>
<evidence type="ECO:0000313" key="2">
    <source>
        <dbReference type="Proteomes" id="UP000596742"/>
    </source>
</evidence>